<sequence length="109" mass="11926">MGRRIAYRVVDEYGGDTLSGDGERASFKPLTMGNLLDFILGAWDLYACKACNFEDDLEGMLGFITADSAFYSYLGSALYGRILARFAHLAQVGNEGEDSDADEDCHPPN</sequence>
<gene>
    <name evidence="1" type="ORF">C6P64_15180</name>
</gene>
<dbReference type="RefSeq" id="WP_105749398.1">
    <property type="nucleotide sequence ID" value="NZ_PVLQ01000076.1"/>
</dbReference>
<accession>A0A2S9K1K3</accession>
<protein>
    <submittedName>
        <fullName evidence="1">Uncharacterized protein</fullName>
    </submittedName>
</protein>
<proteinExistence type="predicted"/>
<name>A0A2S9K1K3_9BURK</name>
<reference evidence="1 2" key="1">
    <citation type="submission" date="2018-03" db="EMBL/GenBank/DDBJ databases">
        <title>Comparative genomics illustrates the genes involved in a hyperalkaliphilic mechanisms of Serpentinomonas isolated from highly-alkaline calcium-rich serpentinized springs.</title>
        <authorList>
            <person name="Suzuki S."/>
            <person name="Ishii S."/>
            <person name="Walworth N."/>
            <person name="Bird L."/>
            <person name="Kuenen J.G."/>
            <person name="Nealson K.H."/>
        </authorList>
    </citation>
    <scope>NUCLEOTIDE SEQUENCE [LARGE SCALE GENOMIC DNA]</scope>
    <source>
        <strain evidence="1 2">P1</strain>
    </source>
</reference>
<organism evidence="1 2">
    <name type="scientific">Malikia granosa</name>
    <dbReference type="NCBI Taxonomy" id="263067"/>
    <lineage>
        <taxon>Bacteria</taxon>
        <taxon>Pseudomonadati</taxon>
        <taxon>Pseudomonadota</taxon>
        <taxon>Betaproteobacteria</taxon>
        <taxon>Burkholderiales</taxon>
        <taxon>Comamonadaceae</taxon>
        <taxon>Malikia</taxon>
    </lineage>
</organism>
<dbReference type="EMBL" id="PVLQ01000076">
    <property type="protein sequence ID" value="PRD64309.1"/>
    <property type="molecule type" value="Genomic_DNA"/>
</dbReference>
<dbReference type="AlphaFoldDB" id="A0A2S9K1K3"/>
<dbReference type="OrthoDB" id="8899344at2"/>
<keyword evidence="2" id="KW-1185">Reference proteome</keyword>
<dbReference type="Proteomes" id="UP000238589">
    <property type="component" value="Unassembled WGS sequence"/>
</dbReference>
<evidence type="ECO:0000313" key="2">
    <source>
        <dbReference type="Proteomes" id="UP000238589"/>
    </source>
</evidence>
<evidence type="ECO:0000313" key="1">
    <source>
        <dbReference type="EMBL" id="PRD64309.1"/>
    </source>
</evidence>
<comment type="caution">
    <text evidence="1">The sequence shown here is derived from an EMBL/GenBank/DDBJ whole genome shotgun (WGS) entry which is preliminary data.</text>
</comment>